<feature type="domain" description="NmrA-like" evidence="3">
    <location>
        <begin position="4"/>
        <end position="309"/>
    </location>
</feature>
<dbReference type="Proteomes" id="UP000293360">
    <property type="component" value="Unassembled WGS sequence"/>
</dbReference>
<dbReference type="Pfam" id="PF05368">
    <property type="entry name" value="NmrA"/>
    <property type="match status" value="1"/>
</dbReference>
<reference evidence="4 5" key="1">
    <citation type="submission" date="2018-06" db="EMBL/GenBank/DDBJ databases">
        <title>Complete Genomes of Monosporascus.</title>
        <authorList>
            <person name="Robinson A.J."/>
            <person name="Natvig D.O."/>
        </authorList>
    </citation>
    <scope>NUCLEOTIDE SEQUENCE [LARGE SCALE GENOMIC DNA]</scope>
    <source>
        <strain evidence="4 5">CBS 110550</strain>
    </source>
</reference>
<dbReference type="PANTHER" id="PTHR42748:SF26">
    <property type="entry name" value="NMRA-LIKE DOMAIN-CONTAINING PROTEIN"/>
    <property type="match status" value="1"/>
</dbReference>
<comment type="similarity">
    <text evidence="1">Belongs to the NmrA-type oxidoreductase family.</text>
</comment>
<dbReference type="CDD" id="cd05251">
    <property type="entry name" value="NmrA_like_SDR_a"/>
    <property type="match status" value="1"/>
</dbReference>
<protein>
    <recommendedName>
        <fullName evidence="3">NmrA-like domain-containing protein</fullName>
    </recommendedName>
</protein>
<dbReference type="InterPro" id="IPR008030">
    <property type="entry name" value="NmrA-like"/>
</dbReference>
<proteinExistence type="inferred from homology"/>
<keyword evidence="5" id="KW-1185">Reference proteome</keyword>
<organism evidence="4 5">
    <name type="scientific">Monosporascus ibericus</name>
    <dbReference type="NCBI Taxonomy" id="155417"/>
    <lineage>
        <taxon>Eukaryota</taxon>
        <taxon>Fungi</taxon>
        <taxon>Dikarya</taxon>
        <taxon>Ascomycota</taxon>
        <taxon>Pezizomycotina</taxon>
        <taxon>Sordariomycetes</taxon>
        <taxon>Xylariomycetidae</taxon>
        <taxon>Xylariales</taxon>
        <taxon>Xylariales incertae sedis</taxon>
        <taxon>Monosporascus</taxon>
    </lineage>
</organism>
<dbReference type="Gene3D" id="3.90.25.10">
    <property type="entry name" value="UDP-galactose 4-epimerase, domain 1"/>
    <property type="match status" value="1"/>
</dbReference>
<dbReference type="OrthoDB" id="3358371at2759"/>
<evidence type="ECO:0000256" key="1">
    <source>
        <dbReference type="ARBA" id="ARBA00006328"/>
    </source>
</evidence>
<dbReference type="InterPro" id="IPR036291">
    <property type="entry name" value="NAD(P)-bd_dom_sf"/>
</dbReference>
<dbReference type="STRING" id="155417.A0A4Q4T1Y1"/>
<accession>A0A4Q4T1Y1</accession>
<dbReference type="InterPro" id="IPR051164">
    <property type="entry name" value="NmrA-like_oxidored"/>
</dbReference>
<evidence type="ECO:0000313" key="5">
    <source>
        <dbReference type="Proteomes" id="UP000293360"/>
    </source>
</evidence>
<dbReference type="PANTHER" id="PTHR42748">
    <property type="entry name" value="NITROGEN METABOLITE REPRESSION PROTEIN NMRA FAMILY MEMBER"/>
    <property type="match status" value="1"/>
</dbReference>
<evidence type="ECO:0000259" key="3">
    <source>
        <dbReference type="Pfam" id="PF05368"/>
    </source>
</evidence>
<dbReference type="Gene3D" id="3.40.50.720">
    <property type="entry name" value="NAD(P)-binding Rossmann-like Domain"/>
    <property type="match status" value="1"/>
</dbReference>
<gene>
    <name evidence="4" type="ORF">DL764_008026</name>
</gene>
<name>A0A4Q4T1Y1_9PEZI</name>
<dbReference type="EMBL" id="QJNU01000594">
    <property type="protein sequence ID" value="RYO93170.1"/>
    <property type="molecule type" value="Genomic_DNA"/>
</dbReference>
<dbReference type="SUPFAM" id="SSF51735">
    <property type="entry name" value="NAD(P)-binding Rossmann-fold domains"/>
    <property type="match status" value="1"/>
</dbReference>
<evidence type="ECO:0000256" key="2">
    <source>
        <dbReference type="ARBA" id="ARBA00022857"/>
    </source>
</evidence>
<dbReference type="AlphaFoldDB" id="A0A4Q4T1Y1"/>
<dbReference type="GO" id="GO:0005634">
    <property type="term" value="C:nucleus"/>
    <property type="evidence" value="ECO:0007669"/>
    <property type="project" value="TreeGrafter"/>
</dbReference>
<sequence length="342" mass="37480">MMGKKLIAVLGITGTQGGSVAKQFSKHGNWRIRGITRNPDSEKVKAWAGKGVEIVRGDQDDVESLRAAFRGAHAIFSVTDWATNFVRVSEDEALQQKAAAAGRSIGEYASDLELAQGINVANAASDPNVLSTLEKFVFSTLAAVKTISRGKYSHAYEFDSKAAVENYIRKELPGLRDRLSTVTMGIYQETWKDIPAFRPHKQQDGTFTYVRLKCPGVHEANPEVVALQDTGAFVAALVLHHPPGTDVLGASEIISKLDYATLWGRTIGVNATVKDVSEEEYVRYVPEEMRGTMVDLLKFFAEYGYTGGNARVKTPVELGIETTPLEAFFRGEDWSSVLKGET</sequence>
<keyword evidence="2" id="KW-0521">NADP</keyword>
<evidence type="ECO:0000313" key="4">
    <source>
        <dbReference type="EMBL" id="RYO93170.1"/>
    </source>
</evidence>
<comment type="caution">
    <text evidence="4">The sequence shown here is derived from an EMBL/GenBank/DDBJ whole genome shotgun (WGS) entry which is preliminary data.</text>
</comment>